<dbReference type="Pfam" id="PF20049">
    <property type="entry name" value="DUF6451"/>
    <property type="match status" value="1"/>
</dbReference>
<dbReference type="WBParaSite" id="SCUD_0000225301-mRNA-1">
    <property type="protein sequence ID" value="SCUD_0000225301-mRNA-1"/>
    <property type="gene ID" value="SCUD_0000225301"/>
</dbReference>
<evidence type="ECO:0000313" key="3">
    <source>
        <dbReference type="Proteomes" id="UP000279833"/>
    </source>
</evidence>
<gene>
    <name evidence="2" type="ORF">SCUD_LOCUS2254</name>
</gene>
<organism evidence="4">
    <name type="scientific">Schistosoma curassoni</name>
    <dbReference type="NCBI Taxonomy" id="6186"/>
    <lineage>
        <taxon>Eukaryota</taxon>
        <taxon>Metazoa</taxon>
        <taxon>Spiralia</taxon>
        <taxon>Lophotrochozoa</taxon>
        <taxon>Platyhelminthes</taxon>
        <taxon>Trematoda</taxon>
        <taxon>Digenea</taxon>
        <taxon>Strigeidida</taxon>
        <taxon>Schistosomatoidea</taxon>
        <taxon>Schistosomatidae</taxon>
        <taxon>Schistosoma</taxon>
    </lineage>
</organism>
<dbReference type="EMBL" id="UZAK01002113">
    <property type="protein sequence ID" value="VDO73204.1"/>
    <property type="molecule type" value="Genomic_DNA"/>
</dbReference>
<reference evidence="4" key="1">
    <citation type="submission" date="2016-06" db="UniProtKB">
        <authorList>
            <consortium name="WormBaseParasite"/>
        </authorList>
    </citation>
    <scope>IDENTIFICATION</scope>
</reference>
<keyword evidence="3" id="KW-1185">Reference proteome</keyword>
<protein>
    <submittedName>
        <fullName evidence="4">DUF6451 domain-containing protein</fullName>
    </submittedName>
</protein>
<sequence length="185" mass="21384">MLCGLRYFRIDDKEYLAYQRFRKRTKQHDESVIDEHGGSDADVKAQIGKAREAYLQLKNICNSKRLSTANTRVRIFNTNVKTVLLYGAETWGTTKAIVEKIQVFINSCLRKIPRIRWLALSATTYYGREQTTCQRRKKVGRSAGSKYITRDPQSVHSYTKNNNNNINGNQDYVIKVSRCCGYTKL</sequence>
<dbReference type="InterPro" id="IPR045609">
    <property type="entry name" value="DUF6451"/>
</dbReference>
<accession>A0A183JHT0</accession>
<name>A0A183JHT0_9TREM</name>
<feature type="domain" description="DUF6451" evidence="1">
    <location>
        <begin position="53"/>
        <end position="86"/>
    </location>
</feature>
<dbReference type="AlphaFoldDB" id="A0A183JHT0"/>
<evidence type="ECO:0000259" key="1">
    <source>
        <dbReference type="Pfam" id="PF20049"/>
    </source>
</evidence>
<proteinExistence type="predicted"/>
<evidence type="ECO:0000313" key="2">
    <source>
        <dbReference type="EMBL" id="VDO73204.1"/>
    </source>
</evidence>
<evidence type="ECO:0000313" key="4">
    <source>
        <dbReference type="WBParaSite" id="SCUD_0000225301-mRNA-1"/>
    </source>
</evidence>
<dbReference type="Proteomes" id="UP000279833">
    <property type="component" value="Unassembled WGS sequence"/>
</dbReference>
<reference evidence="2 3" key="2">
    <citation type="submission" date="2018-11" db="EMBL/GenBank/DDBJ databases">
        <authorList>
            <consortium name="Pathogen Informatics"/>
        </authorList>
    </citation>
    <scope>NUCLEOTIDE SEQUENCE [LARGE SCALE GENOMIC DNA]</scope>
    <source>
        <strain evidence="2">Dakar</strain>
        <strain evidence="3">Dakar, Senegal</strain>
    </source>
</reference>